<comment type="caution">
    <text evidence="1">The sequence shown here is derived from an EMBL/GenBank/DDBJ whole genome shotgun (WGS) entry which is preliminary data.</text>
</comment>
<gene>
    <name evidence="1" type="ORF">P7H43_03895</name>
</gene>
<sequence>MGNVTDFQQVFSPTQQFLLLQAYVDQVLTEAELLNFSLLETTEQVPVVFYTKGLLVITPAVDFDQFSHAFYPAKDLGLRQVQEKLEITAPTEHWELAFQDEAEARQMKADLTYLFQQTAEQ</sequence>
<dbReference type="EMBL" id="JARQBJ010000002">
    <property type="protein sequence ID" value="MDT2809615.1"/>
    <property type="molecule type" value="Genomic_DNA"/>
</dbReference>
<name>A0AAW8TU00_9ENTE</name>
<protein>
    <submittedName>
        <fullName evidence="1">Uncharacterized protein</fullName>
    </submittedName>
</protein>
<reference evidence="1" key="1">
    <citation type="submission" date="2023-03" db="EMBL/GenBank/DDBJ databases">
        <authorList>
            <person name="Shen W."/>
            <person name="Cai J."/>
        </authorList>
    </citation>
    <scope>NUCLEOTIDE SEQUENCE</scope>
    <source>
        <strain evidence="1">B226-2</strain>
    </source>
</reference>
<dbReference type="RefSeq" id="WP_311835082.1">
    <property type="nucleotide sequence ID" value="NZ_JARQBJ010000002.1"/>
</dbReference>
<proteinExistence type="predicted"/>
<dbReference type="AlphaFoldDB" id="A0AAW8TU00"/>
<organism evidence="1 2">
    <name type="scientific">Enterococcus asini</name>
    <dbReference type="NCBI Taxonomy" id="57732"/>
    <lineage>
        <taxon>Bacteria</taxon>
        <taxon>Bacillati</taxon>
        <taxon>Bacillota</taxon>
        <taxon>Bacilli</taxon>
        <taxon>Lactobacillales</taxon>
        <taxon>Enterococcaceae</taxon>
        <taxon>Enterococcus</taxon>
    </lineage>
</organism>
<evidence type="ECO:0000313" key="2">
    <source>
        <dbReference type="Proteomes" id="UP001256711"/>
    </source>
</evidence>
<accession>A0AAW8TU00</accession>
<dbReference type="Proteomes" id="UP001256711">
    <property type="component" value="Unassembled WGS sequence"/>
</dbReference>
<evidence type="ECO:0000313" key="1">
    <source>
        <dbReference type="EMBL" id="MDT2809615.1"/>
    </source>
</evidence>